<accession>A0A1V0UU44</accession>
<dbReference type="AlphaFoldDB" id="A0A1V0UU44"/>
<sequence length="116" mass="13488">MDKNKDQTDHFFESTALTPELTKQILDKLQFEKLRRKKAIVTLHDQGLMHKAITESYRIHRPITLLIRLQTGETAEITGVVTGINQVLERIRMLHLNGMEWVPKDRIIGIKMELIS</sequence>
<dbReference type="RefSeq" id="WP_023484822.1">
    <property type="nucleotide sequence ID" value="NZ_CP019794.1"/>
</dbReference>
<evidence type="ECO:0000313" key="1">
    <source>
        <dbReference type="EMBL" id="ARF68769.1"/>
    </source>
</evidence>
<protein>
    <submittedName>
        <fullName evidence="1">Uncharacterized protein</fullName>
    </submittedName>
</protein>
<name>A0A1V0UU44_9BACL</name>
<organism evidence="1 2">
    <name type="scientific">Paenibacillus larvae subsp. pulvifaciens</name>
    <dbReference type="NCBI Taxonomy" id="1477"/>
    <lineage>
        <taxon>Bacteria</taxon>
        <taxon>Bacillati</taxon>
        <taxon>Bacillota</taxon>
        <taxon>Bacilli</taxon>
        <taxon>Bacillales</taxon>
        <taxon>Paenibacillaceae</taxon>
        <taxon>Paenibacillus</taxon>
    </lineage>
</organism>
<dbReference type="GeneID" id="64217423"/>
<evidence type="ECO:0000313" key="2">
    <source>
        <dbReference type="Proteomes" id="UP000192727"/>
    </source>
</evidence>
<dbReference type="EMBL" id="CP020557">
    <property type="protein sequence ID" value="ARF68769.1"/>
    <property type="molecule type" value="Genomic_DNA"/>
</dbReference>
<dbReference type="Proteomes" id="UP000192727">
    <property type="component" value="Chromosome"/>
</dbReference>
<gene>
    <name evidence="1" type="ORF">B7C51_14660</name>
</gene>
<reference evidence="1 2" key="1">
    <citation type="submission" date="2017-03" db="EMBL/GenBank/DDBJ databases">
        <title>Paenibacillus larvae genome sequencing.</title>
        <authorList>
            <person name="Dingman D.W."/>
        </authorList>
    </citation>
    <scope>NUCLEOTIDE SEQUENCE [LARGE SCALE GENOMIC DNA]</scope>
    <source>
        <strain evidence="1 2">SAG 10367</strain>
    </source>
</reference>
<proteinExistence type="predicted"/>